<evidence type="ECO:0000256" key="1">
    <source>
        <dbReference type="SAM" id="SignalP"/>
    </source>
</evidence>
<name>A0ABQ6WQ94_9EURO</name>
<sequence length="89" mass="10147">MRFTAASLVTLGLLASALALPAPANSLEVREPSKDKYAVYDVPEKRSKEKYAVYDVPDRRSKEKYAVYDVPDKRSKEKYATYDVPEEEE</sequence>
<evidence type="ECO:0000313" key="2">
    <source>
        <dbReference type="EMBL" id="KAE8419280.1"/>
    </source>
</evidence>
<feature type="signal peptide" evidence="1">
    <location>
        <begin position="1"/>
        <end position="19"/>
    </location>
</feature>
<protein>
    <submittedName>
        <fullName evidence="2">Uncharacterized protein</fullName>
    </submittedName>
</protein>
<feature type="chain" id="PRO_5045357938" evidence="1">
    <location>
        <begin position="20"/>
        <end position="89"/>
    </location>
</feature>
<keyword evidence="3" id="KW-1185">Reference proteome</keyword>
<accession>A0ABQ6WQ94</accession>
<gene>
    <name evidence="2" type="ORF">BDV36DRAFT_294332</name>
</gene>
<dbReference type="EMBL" id="ML735718">
    <property type="protein sequence ID" value="KAE8419280.1"/>
    <property type="molecule type" value="Genomic_DNA"/>
</dbReference>
<organism evidence="2 3">
    <name type="scientific">Aspergillus pseudocaelatus</name>
    <dbReference type="NCBI Taxonomy" id="1825620"/>
    <lineage>
        <taxon>Eukaryota</taxon>
        <taxon>Fungi</taxon>
        <taxon>Dikarya</taxon>
        <taxon>Ascomycota</taxon>
        <taxon>Pezizomycotina</taxon>
        <taxon>Eurotiomycetes</taxon>
        <taxon>Eurotiomycetidae</taxon>
        <taxon>Eurotiales</taxon>
        <taxon>Aspergillaceae</taxon>
        <taxon>Aspergillus</taxon>
        <taxon>Aspergillus subgen. Circumdati</taxon>
    </lineage>
</organism>
<keyword evidence="1" id="KW-0732">Signal</keyword>
<reference evidence="2 3" key="1">
    <citation type="submission" date="2019-04" db="EMBL/GenBank/DDBJ databases">
        <authorList>
            <consortium name="DOE Joint Genome Institute"/>
            <person name="Mondo S."/>
            <person name="Kjaerbolling I."/>
            <person name="Vesth T."/>
            <person name="Frisvad J.C."/>
            <person name="Nybo J.L."/>
            <person name="Theobald S."/>
            <person name="Kildgaard S."/>
            <person name="Isbrandt T."/>
            <person name="Kuo A."/>
            <person name="Sato A."/>
            <person name="Lyhne E.K."/>
            <person name="Kogle M.E."/>
            <person name="Wiebenga A."/>
            <person name="Kun R.S."/>
            <person name="Lubbers R.J."/>
            <person name="Makela M.R."/>
            <person name="Barry K."/>
            <person name="Chovatia M."/>
            <person name="Clum A."/>
            <person name="Daum C."/>
            <person name="Haridas S."/>
            <person name="He G."/>
            <person name="LaButti K."/>
            <person name="Lipzen A."/>
            <person name="Riley R."/>
            <person name="Salamov A."/>
            <person name="Simmons B.A."/>
            <person name="Magnuson J.K."/>
            <person name="Henrissat B."/>
            <person name="Mortensen U.H."/>
            <person name="Larsen T.O."/>
            <person name="Devries R.P."/>
            <person name="Grigoriev I.V."/>
            <person name="Machida M."/>
            <person name="Baker S.E."/>
            <person name="Andersen M.R."/>
            <person name="Cantor M.N."/>
            <person name="Hua S.X."/>
        </authorList>
    </citation>
    <scope>NUCLEOTIDE SEQUENCE [LARGE SCALE GENOMIC DNA]</scope>
    <source>
        <strain evidence="2 3">CBS 117616</strain>
    </source>
</reference>
<evidence type="ECO:0000313" key="3">
    <source>
        <dbReference type="Proteomes" id="UP000325395"/>
    </source>
</evidence>
<proteinExistence type="predicted"/>
<dbReference type="Proteomes" id="UP000325395">
    <property type="component" value="Unassembled WGS sequence"/>
</dbReference>